<dbReference type="GO" id="GO:0008270">
    <property type="term" value="F:zinc ion binding"/>
    <property type="evidence" value="ECO:0007669"/>
    <property type="project" value="InterPro"/>
</dbReference>
<protein>
    <recommendedName>
        <fullName evidence="1">HNH nuclease domain-containing protein</fullName>
    </recommendedName>
</protein>
<keyword evidence="3" id="KW-1185">Reference proteome</keyword>
<evidence type="ECO:0000313" key="3">
    <source>
        <dbReference type="Proteomes" id="UP000269263"/>
    </source>
</evidence>
<organism evidence="2 3">
    <name type="scientific">Pseudomonas phage vB_PaeM_LCK69</name>
    <dbReference type="NCBI Taxonomy" id="2488595"/>
    <lineage>
        <taxon>Viruses</taxon>
        <taxon>Duplodnaviria</taxon>
        <taxon>Heunggongvirae</taxon>
        <taxon>Uroviricota</taxon>
        <taxon>Caudoviricetes</taxon>
        <taxon>Vandenendeviridae</taxon>
        <taxon>Skurskavirinae</taxon>
        <taxon>Pakpunavirus</taxon>
        <taxon>Pakpunavirus LCK69</taxon>
    </lineage>
</organism>
<evidence type="ECO:0000313" key="2">
    <source>
        <dbReference type="EMBL" id="AZF89760.1"/>
    </source>
</evidence>
<name>A0A3G8F5H9_9CAUD</name>
<dbReference type="CDD" id="cd00085">
    <property type="entry name" value="HNHc"/>
    <property type="match status" value="1"/>
</dbReference>
<feature type="domain" description="HNH nuclease" evidence="1">
    <location>
        <begin position="83"/>
        <end position="140"/>
    </location>
</feature>
<dbReference type="GO" id="GO:0004519">
    <property type="term" value="F:endonuclease activity"/>
    <property type="evidence" value="ECO:0007669"/>
    <property type="project" value="InterPro"/>
</dbReference>
<dbReference type="Gene3D" id="1.10.30.50">
    <property type="match status" value="1"/>
</dbReference>
<dbReference type="SMART" id="SM00507">
    <property type="entry name" value="HNHc"/>
    <property type="match status" value="1"/>
</dbReference>
<dbReference type="GO" id="GO:0003676">
    <property type="term" value="F:nucleic acid binding"/>
    <property type="evidence" value="ECO:0007669"/>
    <property type="project" value="InterPro"/>
</dbReference>
<sequence length="150" mass="16893">MNKVYAIADEEFKNLVATSYSYSQILVSLKLVPKGGTSSKLLKKRIKDLGCSTEHFVQRGAWTPKLDMSEILVENSTYTNMSSLKLRLVNEGHMVYICSICGNTGEWMGRKLTLQLDHINGVNNDNRLSNLRFLCPNCHSQTDTYAGKNK</sequence>
<accession>A0A3G8F5H9</accession>
<evidence type="ECO:0000259" key="1">
    <source>
        <dbReference type="SMART" id="SM00507"/>
    </source>
</evidence>
<dbReference type="Proteomes" id="UP000269263">
    <property type="component" value="Segment"/>
</dbReference>
<dbReference type="EMBL" id="MK138526">
    <property type="protein sequence ID" value="AZF89760.1"/>
    <property type="molecule type" value="Genomic_DNA"/>
</dbReference>
<dbReference type="KEGG" id="vg:80100468"/>
<reference evidence="2 3" key="1">
    <citation type="submission" date="2018-11" db="EMBL/GenBank/DDBJ databases">
        <authorList>
            <person name="Vergara K.E."/>
            <person name="Bautista C."/>
            <person name="Sizemore C."/>
            <person name="Tabula L."/>
            <person name="Kae H."/>
        </authorList>
    </citation>
    <scope>NUCLEOTIDE SEQUENCE [LARGE SCALE GENOMIC DNA]</scope>
</reference>
<dbReference type="InterPro" id="IPR003615">
    <property type="entry name" value="HNH_nuc"/>
</dbReference>
<dbReference type="GeneID" id="80100468"/>
<dbReference type="InterPro" id="IPR002711">
    <property type="entry name" value="HNH"/>
</dbReference>
<dbReference type="Pfam" id="PF01844">
    <property type="entry name" value="HNH"/>
    <property type="match status" value="1"/>
</dbReference>
<dbReference type="RefSeq" id="YP_010763867.1">
    <property type="nucleotide sequence ID" value="NC_073613.1"/>
</dbReference>
<proteinExistence type="predicted"/>